<reference evidence="7 8" key="1">
    <citation type="submission" date="2024-02" db="EMBL/GenBank/DDBJ databases">
        <title>Bacteria isolated from the canopy kelp, Nereocystis luetkeana.</title>
        <authorList>
            <person name="Pfister C.A."/>
            <person name="Younker I.T."/>
            <person name="Light S.H."/>
        </authorList>
    </citation>
    <scope>NUCLEOTIDE SEQUENCE [LARGE SCALE GENOMIC DNA]</scope>
    <source>
        <strain evidence="7 8">TI.4.07</strain>
    </source>
</reference>
<keyword evidence="8" id="KW-1185">Reference proteome</keyword>
<name>A0ABU9G242_9GAMM</name>
<evidence type="ECO:0000256" key="3">
    <source>
        <dbReference type="ARBA" id="ARBA00023163"/>
    </source>
</evidence>
<dbReference type="Pfam" id="PF00440">
    <property type="entry name" value="TetR_N"/>
    <property type="match status" value="1"/>
</dbReference>
<evidence type="ECO:0000256" key="2">
    <source>
        <dbReference type="ARBA" id="ARBA00023125"/>
    </source>
</evidence>
<evidence type="ECO:0000256" key="5">
    <source>
        <dbReference type="SAM" id="MobiDB-lite"/>
    </source>
</evidence>
<keyword evidence="1" id="KW-0805">Transcription regulation</keyword>
<keyword evidence="2 4" id="KW-0238">DNA-binding</keyword>
<evidence type="ECO:0000259" key="6">
    <source>
        <dbReference type="PROSITE" id="PS50977"/>
    </source>
</evidence>
<dbReference type="EMBL" id="JBAKAR010000002">
    <property type="protein sequence ID" value="MEL0612320.1"/>
    <property type="molecule type" value="Genomic_DNA"/>
</dbReference>
<dbReference type="SUPFAM" id="SSF46689">
    <property type="entry name" value="Homeodomain-like"/>
    <property type="match status" value="1"/>
</dbReference>
<keyword evidence="3" id="KW-0804">Transcription</keyword>
<dbReference type="PROSITE" id="PS50977">
    <property type="entry name" value="HTH_TETR_2"/>
    <property type="match status" value="1"/>
</dbReference>
<accession>A0ABU9G242</accession>
<dbReference type="InterPro" id="IPR001647">
    <property type="entry name" value="HTH_TetR"/>
</dbReference>
<dbReference type="InterPro" id="IPR011075">
    <property type="entry name" value="TetR_C"/>
</dbReference>
<evidence type="ECO:0000313" key="7">
    <source>
        <dbReference type="EMBL" id="MEL0612320.1"/>
    </source>
</evidence>
<evidence type="ECO:0000256" key="4">
    <source>
        <dbReference type="PROSITE-ProRule" id="PRU00335"/>
    </source>
</evidence>
<comment type="caution">
    <text evidence="7">The sequence shown here is derived from an EMBL/GenBank/DDBJ whole genome shotgun (WGS) entry which is preliminary data.</text>
</comment>
<protein>
    <submittedName>
        <fullName evidence="7">TetR family transcriptional regulator C-terminal domain-containing protein</fullName>
    </submittedName>
</protein>
<dbReference type="PRINTS" id="PR00455">
    <property type="entry name" value="HTHTETR"/>
</dbReference>
<dbReference type="Gene3D" id="1.10.357.10">
    <property type="entry name" value="Tetracycline Repressor, domain 2"/>
    <property type="match status" value="1"/>
</dbReference>
<dbReference type="InterPro" id="IPR009057">
    <property type="entry name" value="Homeodomain-like_sf"/>
</dbReference>
<dbReference type="InterPro" id="IPR036271">
    <property type="entry name" value="Tet_transcr_reg_TetR-rel_C_sf"/>
</dbReference>
<feature type="domain" description="HTH tetR-type" evidence="6">
    <location>
        <begin position="32"/>
        <end position="92"/>
    </location>
</feature>
<dbReference type="Pfam" id="PF16925">
    <property type="entry name" value="TetR_C_13"/>
    <property type="match status" value="1"/>
</dbReference>
<dbReference type="PANTHER" id="PTHR47506">
    <property type="entry name" value="TRANSCRIPTIONAL REGULATORY PROTEIN"/>
    <property type="match status" value="1"/>
</dbReference>
<gene>
    <name evidence="7" type="ORF">V6242_04125</name>
</gene>
<dbReference type="PANTHER" id="PTHR47506:SF6">
    <property type="entry name" value="HTH-TYPE TRANSCRIPTIONAL REPRESSOR NEMR"/>
    <property type="match status" value="1"/>
</dbReference>
<evidence type="ECO:0000313" key="8">
    <source>
        <dbReference type="Proteomes" id="UP001379949"/>
    </source>
</evidence>
<feature type="region of interest" description="Disordered" evidence="5">
    <location>
        <begin position="1"/>
        <end position="32"/>
    </location>
</feature>
<evidence type="ECO:0000256" key="1">
    <source>
        <dbReference type="ARBA" id="ARBA00023015"/>
    </source>
</evidence>
<dbReference type="Proteomes" id="UP001379949">
    <property type="component" value="Unassembled WGS sequence"/>
</dbReference>
<dbReference type="SUPFAM" id="SSF48498">
    <property type="entry name" value="Tetracyclin repressor-like, C-terminal domain"/>
    <property type="match status" value="1"/>
</dbReference>
<dbReference type="RefSeq" id="WP_341566373.1">
    <property type="nucleotide sequence ID" value="NZ_JBAKAR010000002.1"/>
</dbReference>
<sequence length="224" mass="25356">MLRSEAIPTTSVLEGAVKPRRGRPKKHPNEAQDTREVLLRAGMLVLTETGFTRSGIESILKSVGVPKGSFYHYFASKEAFGLAVLERYRRYFEAKLSSFLLDDAFPPLERLQRFAKDAQDGIVRHDFKRGCLVGNLEQESALLSDAFREQLQATYESWQRHVAVCLLEAQKQGHIQLTGSLEETAQAFWIGWEGAVHRTRLIKSTQPLTVFLSFFIQAITAKSR</sequence>
<feature type="DNA-binding region" description="H-T-H motif" evidence="4">
    <location>
        <begin position="55"/>
        <end position="74"/>
    </location>
</feature>
<proteinExistence type="predicted"/>
<organism evidence="7 8">
    <name type="scientific">Marinomonas arenicola</name>
    <dbReference type="NCBI Taxonomy" id="569601"/>
    <lineage>
        <taxon>Bacteria</taxon>
        <taxon>Pseudomonadati</taxon>
        <taxon>Pseudomonadota</taxon>
        <taxon>Gammaproteobacteria</taxon>
        <taxon>Oceanospirillales</taxon>
        <taxon>Oceanospirillaceae</taxon>
        <taxon>Marinomonas</taxon>
    </lineage>
</organism>